<organism evidence="1 2">
    <name type="scientific">Phocaeicola vulgatus</name>
    <name type="common">Bacteroides vulgatus</name>
    <dbReference type="NCBI Taxonomy" id="821"/>
    <lineage>
        <taxon>Bacteria</taxon>
        <taxon>Pseudomonadati</taxon>
        <taxon>Bacteroidota</taxon>
        <taxon>Bacteroidia</taxon>
        <taxon>Bacteroidales</taxon>
        <taxon>Bacteroidaceae</taxon>
        <taxon>Phocaeicola</taxon>
    </lineage>
</organism>
<protein>
    <submittedName>
        <fullName evidence="1">DUF1848 family protein</fullName>
    </submittedName>
</protein>
<dbReference type="AlphaFoldDB" id="A0A415BQZ3"/>
<evidence type="ECO:0000313" key="1">
    <source>
        <dbReference type="EMBL" id="RHI90106.1"/>
    </source>
</evidence>
<dbReference type="EMBL" id="QRLF01000019">
    <property type="protein sequence ID" value="RHI90106.1"/>
    <property type="molecule type" value="Genomic_DNA"/>
</dbReference>
<accession>A0A415BQZ3</accession>
<dbReference type="Proteomes" id="UP000285777">
    <property type="component" value="Unassembled WGS sequence"/>
</dbReference>
<dbReference type="InterPro" id="IPR014998">
    <property type="entry name" value="DUF1848"/>
</dbReference>
<comment type="caution">
    <text evidence="1">The sequence shown here is derived from an EMBL/GenBank/DDBJ whole genome shotgun (WGS) entry which is preliminary data.</text>
</comment>
<dbReference type="Pfam" id="PF08902">
    <property type="entry name" value="DUF1848"/>
    <property type="match status" value="1"/>
</dbReference>
<sequence>MLIKVFLGPLENHIETFKLLVDKLGMGAVVWRFDPLILTDKIDMDKLLRKIEYIGDQLRGCTEKLVFSFADIFSYRKVKANLERNHIN</sequence>
<evidence type="ECO:0000313" key="2">
    <source>
        <dbReference type="Proteomes" id="UP000285777"/>
    </source>
</evidence>
<name>A0A415BQZ3_PHOVU</name>
<gene>
    <name evidence="1" type="ORF">DW150_12175</name>
</gene>
<reference evidence="1 2" key="1">
    <citation type="submission" date="2018-08" db="EMBL/GenBank/DDBJ databases">
        <title>A genome reference for cultivated species of the human gut microbiota.</title>
        <authorList>
            <person name="Zou Y."/>
            <person name="Xue W."/>
            <person name="Luo G."/>
        </authorList>
    </citation>
    <scope>NUCLEOTIDE SEQUENCE [LARGE SCALE GENOMIC DNA]</scope>
    <source>
        <strain evidence="1 2">AM13-21</strain>
    </source>
</reference>
<proteinExistence type="predicted"/>